<proteinExistence type="predicted"/>
<protein>
    <submittedName>
        <fullName evidence="1">Uncharacterized protein</fullName>
    </submittedName>
</protein>
<gene>
    <name evidence="1" type="ORF">RhiirA5_441077</name>
</gene>
<dbReference type="EMBL" id="LLXJ01007864">
    <property type="protein sequence ID" value="PKB93519.1"/>
    <property type="molecule type" value="Genomic_DNA"/>
</dbReference>
<evidence type="ECO:0000313" key="2">
    <source>
        <dbReference type="Proteomes" id="UP000232722"/>
    </source>
</evidence>
<evidence type="ECO:0000313" key="1">
    <source>
        <dbReference type="EMBL" id="PKB93519.1"/>
    </source>
</evidence>
<organism evidence="1 2">
    <name type="scientific">Rhizophagus irregularis</name>
    <dbReference type="NCBI Taxonomy" id="588596"/>
    <lineage>
        <taxon>Eukaryota</taxon>
        <taxon>Fungi</taxon>
        <taxon>Fungi incertae sedis</taxon>
        <taxon>Mucoromycota</taxon>
        <taxon>Glomeromycotina</taxon>
        <taxon>Glomeromycetes</taxon>
        <taxon>Glomerales</taxon>
        <taxon>Glomeraceae</taxon>
        <taxon>Rhizophagus</taxon>
    </lineage>
</organism>
<reference evidence="1 2" key="1">
    <citation type="submission" date="2016-04" db="EMBL/GenBank/DDBJ databases">
        <title>Genome analyses suggest a sexual origin of heterokaryosis in a supposedly ancient asexual fungus.</title>
        <authorList>
            <person name="Ropars J."/>
            <person name="Sedzielewska K."/>
            <person name="Noel J."/>
            <person name="Charron P."/>
            <person name="Farinelli L."/>
            <person name="Marton T."/>
            <person name="Kruger M."/>
            <person name="Pelin A."/>
            <person name="Brachmann A."/>
            <person name="Corradi N."/>
        </authorList>
    </citation>
    <scope>NUCLEOTIDE SEQUENCE [LARGE SCALE GENOMIC DNA]</scope>
    <source>
        <strain evidence="1 2">A5</strain>
    </source>
</reference>
<reference evidence="1 2" key="2">
    <citation type="submission" date="2017-09" db="EMBL/GenBank/DDBJ databases">
        <title>Extensive intraspecific genome diversity in a model arbuscular mycorrhizal fungus.</title>
        <authorList>
            <person name="Chen E.C."/>
            <person name="Morin E."/>
            <person name="Beaudet D."/>
            <person name="Noel J."/>
            <person name="Ndikumana S."/>
            <person name="Charron P."/>
            <person name="St-Onge C."/>
            <person name="Giorgi J."/>
            <person name="Grigoriev I.V."/>
            <person name="Roux C."/>
            <person name="Martin F.M."/>
            <person name="Corradi N."/>
        </authorList>
    </citation>
    <scope>NUCLEOTIDE SEQUENCE [LARGE SCALE GENOMIC DNA]</scope>
    <source>
        <strain evidence="1 2">A5</strain>
    </source>
</reference>
<accession>A0A2N0NG42</accession>
<dbReference type="AlphaFoldDB" id="A0A2N0NG42"/>
<comment type="caution">
    <text evidence="1">The sequence shown here is derived from an EMBL/GenBank/DDBJ whole genome shotgun (WGS) entry which is preliminary data.</text>
</comment>
<name>A0A2N0NG42_9GLOM</name>
<dbReference type="Proteomes" id="UP000232722">
    <property type="component" value="Unassembled WGS sequence"/>
</dbReference>
<sequence>MKKGSIRILGVWFNAFNKKDHAFRTIFKNKLGLAQTEPNDSLKNFHNNQLQAKITNFILQLNDKMN</sequence>